<dbReference type="Gene3D" id="6.10.250.690">
    <property type="match status" value="1"/>
</dbReference>
<keyword evidence="3" id="KW-0805">Transcription regulation</keyword>
<dbReference type="Gene3D" id="3.40.50.2300">
    <property type="match status" value="1"/>
</dbReference>
<organism evidence="10 11">
    <name type="scientific">Sulfidibacter corallicola</name>
    <dbReference type="NCBI Taxonomy" id="2818388"/>
    <lineage>
        <taxon>Bacteria</taxon>
        <taxon>Pseudomonadati</taxon>
        <taxon>Acidobacteriota</taxon>
        <taxon>Holophagae</taxon>
        <taxon>Acanthopleuribacterales</taxon>
        <taxon>Acanthopleuribacteraceae</taxon>
        <taxon>Sulfidibacter</taxon>
    </lineage>
</organism>
<dbReference type="GO" id="GO:0000156">
    <property type="term" value="F:phosphorelay response regulator activity"/>
    <property type="evidence" value="ECO:0007669"/>
    <property type="project" value="TreeGrafter"/>
</dbReference>
<evidence type="ECO:0000313" key="11">
    <source>
        <dbReference type="Proteomes" id="UP000663929"/>
    </source>
</evidence>
<dbReference type="InterPro" id="IPR001789">
    <property type="entry name" value="Sig_transdc_resp-reg_receiver"/>
</dbReference>
<evidence type="ECO:0000259" key="9">
    <source>
        <dbReference type="PROSITE" id="PS51755"/>
    </source>
</evidence>
<reference evidence="10" key="1">
    <citation type="submission" date="2021-03" db="EMBL/GenBank/DDBJ databases">
        <title>Acanthopleuribacteraceae sp. M133.</title>
        <authorList>
            <person name="Wang G."/>
        </authorList>
    </citation>
    <scope>NUCLEOTIDE SEQUENCE</scope>
    <source>
        <strain evidence="10">M133</strain>
    </source>
</reference>
<dbReference type="InterPro" id="IPR039420">
    <property type="entry name" value="WalR-like"/>
</dbReference>
<dbReference type="FunFam" id="3.40.50.2300:FF:000002">
    <property type="entry name" value="DNA-binding response regulator PhoP"/>
    <property type="match status" value="1"/>
</dbReference>
<keyword evidence="11" id="KW-1185">Reference proteome</keyword>
<dbReference type="KEGG" id="scor:J3U87_00875"/>
<dbReference type="PROSITE" id="PS50110">
    <property type="entry name" value="RESPONSE_REGULATORY"/>
    <property type="match status" value="1"/>
</dbReference>
<dbReference type="SMART" id="SM00448">
    <property type="entry name" value="REC"/>
    <property type="match status" value="1"/>
</dbReference>
<evidence type="ECO:0000259" key="8">
    <source>
        <dbReference type="PROSITE" id="PS50110"/>
    </source>
</evidence>
<dbReference type="PANTHER" id="PTHR48111:SF22">
    <property type="entry name" value="REGULATOR OF RPOS"/>
    <property type="match status" value="1"/>
</dbReference>
<proteinExistence type="predicted"/>
<dbReference type="CDD" id="cd00383">
    <property type="entry name" value="trans_reg_C"/>
    <property type="match status" value="1"/>
</dbReference>
<dbReference type="AlphaFoldDB" id="A0A8A4TM12"/>
<feature type="modified residue" description="4-aspartylphosphate" evidence="6">
    <location>
        <position position="51"/>
    </location>
</feature>
<dbReference type="SUPFAM" id="SSF52172">
    <property type="entry name" value="CheY-like"/>
    <property type="match status" value="1"/>
</dbReference>
<dbReference type="GO" id="GO:0032993">
    <property type="term" value="C:protein-DNA complex"/>
    <property type="evidence" value="ECO:0007669"/>
    <property type="project" value="TreeGrafter"/>
</dbReference>
<dbReference type="Pfam" id="PF00072">
    <property type="entry name" value="Response_reg"/>
    <property type="match status" value="1"/>
</dbReference>
<evidence type="ECO:0000256" key="1">
    <source>
        <dbReference type="ARBA" id="ARBA00022553"/>
    </source>
</evidence>
<accession>A0A8A4TM12</accession>
<dbReference type="PANTHER" id="PTHR48111">
    <property type="entry name" value="REGULATOR OF RPOS"/>
    <property type="match status" value="1"/>
</dbReference>
<feature type="domain" description="Response regulatory" evidence="8">
    <location>
        <begin position="2"/>
        <end position="116"/>
    </location>
</feature>
<dbReference type="GO" id="GO:0000976">
    <property type="term" value="F:transcription cis-regulatory region binding"/>
    <property type="evidence" value="ECO:0007669"/>
    <property type="project" value="TreeGrafter"/>
</dbReference>
<keyword evidence="4 7" id="KW-0238">DNA-binding</keyword>
<dbReference type="Gene3D" id="1.10.10.10">
    <property type="entry name" value="Winged helix-like DNA-binding domain superfamily/Winged helix DNA-binding domain"/>
    <property type="match status" value="1"/>
</dbReference>
<dbReference type="GO" id="GO:0006355">
    <property type="term" value="P:regulation of DNA-templated transcription"/>
    <property type="evidence" value="ECO:0007669"/>
    <property type="project" value="InterPro"/>
</dbReference>
<dbReference type="CDD" id="cd19935">
    <property type="entry name" value="REC_OmpR_CusR-like"/>
    <property type="match status" value="1"/>
</dbReference>
<protein>
    <submittedName>
        <fullName evidence="10">Response regulator transcription factor</fullName>
    </submittedName>
</protein>
<dbReference type="InterPro" id="IPR001867">
    <property type="entry name" value="OmpR/PhoB-type_DNA-bd"/>
</dbReference>
<evidence type="ECO:0000256" key="4">
    <source>
        <dbReference type="ARBA" id="ARBA00023125"/>
    </source>
</evidence>
<keyword evidence="5" id="KW-0804">Transcription</keyword>
<evidence type="ECO:0000256" key="3">
    <source>
        <dbReference type="ARBA" id="ARBA00023015"/>
    </source>
</evidence>
<feature type="DNA-binding region" description="OmpR/PhoB-type" evidence="7">
    <location>
        <begin position="123"/>
        <end position="221"/>
    </location>
</feature>
<evidence type="ECO:0000256" key="7">
    <source>
        <dbReference type="PROSITE-ProRule" id="PRU01091"/>
    </source>
</evidence>
<sequence>MRILLVEDNPGVSDFVRRGLEEEGYRVDLAPDGLSGKRLAEQERFDLLIVDIMLPGLDGFSLVRQLRAAHRDMPILFLSARQDVEDRVRGLETGGDDYLTKPFAFTELLARVRALLRRVNKERDRLVAGDLVLDLHERVAWRNETAIPLQNKEFELLAYLMEHAGEIVSKSMIIRNVWNYNFDPGTNIVQVRMSALRDKVDRPFDKALIHTIRGVGYLLKSE</sequence>
<dbReference type="PROSITE" id="PS51755">
    <property type="entry name" value="OMPR_PHOB"/>
    <property type="match status" value="1"/>
</dbReference>
<keyword evidence="1 6" id="KW-0597">Phosphoprotein</keyword>
<dbReference type="SMART" id="SM00862">
    <property type="entry name" value="Trans_reg_C"/>
    <property type="match status" value="1"/>
</dbReference>
<dbReference type="InterPro" id="IPR036388">
    <property type="entry name" value="WH-like_DNA-bd_sf"/>
</dbReference>
<evidence type="ECO:0000256" key="6">
    <source>
        <dbReference type="PROSITE-ProRule" id="PRU00169"/>
    </source>
</evidence>
<dbReference type="Pfam" id="PF00486">
    <property type="entry name" value="Trans_reg_C"/>
    <property type="match status" value="1"/>
</dbReference>
<dbReference type="GO" id="GO:0005829">
    <property type="term" value="C:cytosol"/>
    <property type="evidence" value="ECO:0007669"/>
    <property type="project" value="TreeGrafter"/>
</dbReference>
<dbReference type="RefSeq" id="WP_237381132.1">
    <property type="nucleotide sequence ID" value="NZ_CP071793.1"/>
</dbReference>
<name>A0A8A4TM12_SULCO</name>
<evidence type="ECO:0000313" key="10">
    <source>
        <dbReference type="EMBL" id="QTD50996.1"/>
    </source>
</evidence>
<evidence type="ECO:0000256" key="5">
    <source>
        <dbReference type="ARBA" id="ARBA00023163"/>
    </source>
</evidence>
<dbReference type="FunFam" id="1.10.10.10:FF:000005">
    <property type="entry name" value="Two-component system response regulator"/>
    <property type="match status" value="1"/>
</dbReference>
<feature type="domain" description="OmpR/PhoB-type" evidence="9">
    <location>
        <begin position="123"/>
        <end position="221"/>
    </location>
</feature>
<gene>
    <name evidence="10" type="ORF">J3U87_00875</name>
</gene>
<evidence type="ECO:0000256" key="2">
    <source>
        <dbReference type="ARBA" id="ARBA00023012"/>
    </source>
</evidence>
<dbReference type="InterPro" id="IPR011006">
    <property type="entry name" value="CheY-like_superfamily"/>
</dbReference>
<dbReference type="Proteomes" id="UP000663929">
    <property type="component" value="Chromosome"/>
</dbReference>
<dbReference type="EMBL" id="CP071793">
    <property type="protein sequence ID" value="QTD50996.1"/>
    <property type="molecule type" value="Genomic_DNA"/>
</dbReference>
<keyword evidence="2" id="KW-0902">Two-component regulatory system</keyword>